<sequence length="167" mass="19254">MNKITNTKNTKYVSFTKENPEPGRNCLNCETLYSIHCLNKIIPRQRRQHRFSGEEESQLQQPRSCDATNVNTKVEPQRGDSLRRRKSKLQVPTPNNLCYGTVAGFMDGEGFADEMKNAKRIGAFKKSMVGRSNEATFSSAFEKYEAIIPYLWVLDKFMPHDVYLCIY</sequence>
<feature type="compositionally biased region" description="Polar residues" evidence="1">
    <location>
        <begin position="58"/>
        <end position="74"/>
    </location>
</feature>
<proteinExistence type="predicted"/>
<dbReference type="AlphaFoldDB" id="A0A8T0JJV2"/>
<name>A0A8T0JJV2_PHAAN</name>
<evidence type="ECO:0000313" key="3">
    <source>
        <dbReference type="Proteomes" id="UP000743370"/>
    </source>
</evidence>
<dbReference type="PANTHER" id="PTHR36750">
    <property type="entry name" value="SEC-C MOTIF PROTEIN"/>
    <property type="match status" value="1"/>
</dbReference>
<feature type="region of interest" description="Disordered" evidence="1">
    <location>
        <begin position="48"/>
        <end position="87"/>
    </location>
</feature>
<gene>
    <name evidence="2" type="ORF">HKW66_Vig0206610</name>
</gene>
<comment type="caution">
    <text evidence="2">The sequence shown here is derived from an EMBL/GenBank/DDBJ whole genome shotgun (WGS) entry which is preliminary data.</text>
</comment>
<protein>
    <submittedName>
        <fullName evidence="2">Uncharacterized protein</fullName>
    </submittedName>
</protein>
<evidence type="ECO:0000256" key="1">
    <source>
        <dbReference type="SAM" id="MobiDB-lite"/>
    </source>
</evidence>
<dbReference type="Proteomes" id="UP000743370">
    <property type="component" value="Unassembled WGS sequence"/>
</dbReference>
<reference evidence="2 3" key="1">
    <citation type="submission" date="2020-05" db="EMBL/GenBank/DDBJ databases">
        <title>Vigna angularis (adzuki bean) Var. LongXiaoDou No. 4 denovo assembly.</title>
        <authorList>
            <person name="Xiang H."/>
        </authorList>
    </citation>
    <scope>NUCLEOTIDE SEQUENCE [LARGE SCALE GENOMIC DNA]</scope>
    <source>
        <tissue evidence="2">Leaf</tissue>
    </source>
</reference>
<evidence type="ECO:0000313" key="2">
    <source>
        <dbReference type="EMBL" id="KAG2372470.1"/>
    </source>
</evidence>
<dbReference type="PANTHER" id="PTHR36750:SF1">
    <property type="entry name" value="SEC-C MOTIF PROTEIN"/>
    <property type="match status" value="1"/>
</dbReference>
<dbReference type="EMBL" id="JABFOF010000011">
    <property type="protein sequence ID" value="KAG2372470.1"/>
    <property type="molecule type" value="Genomic_DNA"/>
</dbReference>
<accession>A0A8T0JJV2</accession>
<organism evidence="2 3">
    <name type="scientific">Phaseolus angularis</name>
    <name type="common">Azuki bean</name>
    <name type="synonym">Vigna angularis</name>
    <dbReference type="NCBI Taxonomy" id="3914"/>
    <lineage>
        <taxon>Eukaryota</taxon>
        <taxon>Viridiplantae</taxon>
        <taxon>Streptophyta</taxon>
        <taxon>Embryophyta</taxon>
        <taxon>Tracheophyta</taxon>
        <taxon>Spermatophyta</taxon>
        <taxon>Magnoliopsida</taxon>
        <taxon>eudicotyledons</taxon>
        <taxon>Gunneridae</taxon>
        <taxon>Pentapetalae</taxon>
        <taxon>rosids</taxon>
        <taxon>fabids</taxon>
        <taxon>Fabales</taxon>
        <taxon>Fabaceae</taxon>
        <taxon>Papilionoideae</taxon>
        <taxon>50 kb inversion clade</taxon>
        <taxon>NPAAA clade</taxon>
        <taxon>indigoferoid/millettioid clade</taxon>
        <taxon>Phaseoleae</taxon>
        <taxon>Vigna</taxon>
    </lineage>
</organism>